<evidence type="ECO:0000256" key="4">
    <source>
        <dbReference type="ARBA" id="ARBA00022723"/>
    </source>
</evidence>
<dbReference type="InterPro" id="IPR008949">
    <property type="entry name" value="Isoprenoid_synthase_dom_sf"/>
</dbReference>
<dbReference type="GO" id="GO:0004659">
    <property type="term" value="F:prenyltransferase activity"/>
    <property type="evidence" value="ECO:0007669"/>
    <property type="project" value="InterPro"/>
</dbReference>
<dbReference type="Proteomes" id="UP000478417">
    <property type="component" value="Unassembled WGS sequence"/>
</dbReference>
<dbReference type="Gene3D" id="1.10.600.10">
    <property type="entry name" value="Farnesyl Diphosphate Synthase"/>
    <property type="match status" value="1"/>
</dbReference>
<dbReference type="SUPFAM" id="SSF48576">
    <property type="entry name" value="Terpenoid synthases"/>
    <property type="match status" value="1"/>
</dbReference>
<reference evidence="7 8" key="1">
    <citation type="submission" date="2020-02" db="EMBL/GenBank/DDBJ databases">
        <title>Albibacoteraceae fam. nov., the first described family within the subdivision 4 Verrucomicrobia.</title>
        <authorList>
            <person name="Xi F."/>
        </authorList>
    </citation>
    <scope>NUCLEOTIDE SEQUENCE [LARGE SCALE GENOMIC DNA]</scope>
    <source>
        <strain evidence="7 8">CK1056</strain>
    </source>
</reference>
<comment type="similarity">
    <text evidence="2 6">Belongs to the FPP/GGPP synthase family.</text>
</comment>
<dbReference type="AlphaFoldDB" id="A0A6B2LZH3"/>
<evidence type="ECO:0000256" key="2">
    <source>
        <dbReference type="ARBA" id="ARBA00006706"/>
    </source>
</evidence>
<evidence type="ECO:0000313" key="8">
    <source>
        <dbReference type="Proteomes" id="UP000478417"/>
    </source>
</evidence>
<name>A0A6B2LZH3_9BACT</name>
<proteinExistence type="inferred from homology"/>
<dbReference type="EMBL" id="JAAGNX010000001">
    <property type="protein sequence ID" value="NDV61344.1"/>
    <property type="molecule type" value="Genomic_DNA"/>
</dbReference>
<dbReference type="PANTHER" id="PTHR12001">
    <property type="entry name" value="GERANYLGERANYL PYROPHOSPHATE SYNTHASE"/>
    <property type="match status" value="1"/>
</dbReference>
<dbReference type="GO" id="GO:0046872">
    <property type="term" value="F:metal ion binding"/>
    <property type="evidence" value="ECO:0007669"/>
    <property type="project" value="UniProtKB-KW"/>
</dbReference>
<keyword evidence="5" id="KW-0460">Magnesium</keyword>
<dbReference type="CDD" id="cd00685">
    <property type="entry name" value="Trans_IPPS_HT"/>
    <property type="match status" value="1"/>
</dbReference>
<evidence type="ECO:0000256" key="3">
    <source>
        <dbReference type="ARBA" id="ARBA00022679"/>
    </source>
</evidence>
<organism evidence="7 8">
    <name type="scientific">Oceanipulchritudo coccoides</name>
    <dbReference type="NCBI Taxonomy" id="2706888"/>
    <lineage>
        <taxon>Bacteria</taxon>
        <taxon>Pseudomonadati</taxon>
        <taxon>Verrucomicrobiota</taxon>
        <taxon>Opitutia</taxon>
        <taxon>Puniceicoccales</taxon>
        <taxon>Oceanipulchritudinaceae</taxon>
        <taxon>Oceanipulchritudo</taxon>
    </lineage>
</organism>
<dbReference type="Pfam" id="PF00348">
    <property type="entry name" value="polyprenyl_synt"/>
    <property type="match status" value="1"/>
</dbReference>
<comment type="caution">
    <text evidence="7">The sequence shown here is derived from an EMBL/GenBank/DDBJ whole genome shotgun (WGS) entry which is preliminary data.</text>
</comment>
<evidence type="ECO:0000256" key="6">
    <source>
        <dbReference type="RuleBase" id="RU004466"/>
    </source>
</evidence>
<keyword evidence="4" id="KW-0479">Metal-binding</keyword>
<keyword evidence="3 6" id="KW-0808">Transferase</keyword>
<dbReference type="GO" id="GO:0008299">
    <property type="term" value="P:isoprenoid biosynthetic process"/>
    <property type="evidence" value="ECO:0007669"/>
    <property type="project" value="InterPro"/>
</dbReference>
<dbReference type="RefSeq" id="WP_163962191.1">
    <property type="nucleotide sequence ID" value="NZ_JAAGNX010000001.1"/>
</dbReference>
<evidence type="ECO:0000256" key="1">
    <source>
        <dbReference type="ARBA" id="ARBA00001946"/>
    </source>
</evidence>
<accession>A0A6B2LZH3</accession>
<evidence type="ECO:0000313" key="7">
    <source>
        <dbReference type="EMBL" id="NDV61344.1"/>
    </source>
</evidence>
<dbReference type="InterPro" id="IPR000092">
    <property type="entry name" value="Polyprenyl_synt"/>
</dbReference>
<gene>
    <name evidence="7" type="ORF">G0Q06_02635</name>
</gene>
<dbReference type="SFLD" id="SFLDS00005">
    <property type="entry name" value="Isoprenoid_Synthase_Type_I"/>
    <property type="match status" value="1"/>
</dbReference>
<protein>
    <submittedName>
        <fullName evidence="7">Polyprenyl synthetase family protein</fullName>
    </submittedName>
</protein>
<evidence type="ECO:0000256" key="5">
    <source>
        <dbReference type="ARBA" id="ARBA00022842"/>
    </source>
</evidence>
<comment type="cofactor">
    <cofactor evidence="1">
        <name>Mg(2+)</name>
        <dbReference type="ChEBI" id="CHEBI:18420"/>
    </cofactor>
</comment>
<keyword evidence="8" id="KW-1185">Reference proteome</keyword>
<dbReference type="PANTHER" id="PTHR12001:SF69">
    <property type="entry name" value="ALL TRANS-POLYPRENYL-DIPHOSPHATE SYNTHASE PDSS1"/>
    <property type="match status" value="1"/>
</dbReference>
<sequence length="341" mass="36945">MEPPASSVPSISNSDRFQAILGPLQPAFDELEAFLSGQVMSFEPEVQPLVEYCFGHSGKKLRPILVFSTAMDSADEFPRESVIKAAAIVELVHLATLVHDDILDEADIRHRTETVVSRYGAHIAVLLGDALFSHALHLAATFPDVEVCRAVSMATRQVCSGEIAQTFSRGGEAPSLSAYYRMIDLKTAELFAVSAYLGSFLSGLPETTSESASQFARHLGIAYQIYDDAADIFGRESQAGKTLGTDLATGKLTLPVLVWLESLPEDERSSALKSLQESAAKGADQASLLGEGVLEMVEAAFREQLNLAKTMAGKIPGEYRKGVLLNLIDFVESAWNKFSIR</sequence>